<sequence>MNIHTLKVTAILSVFLFLCMPTMAQQRGKDESLRKVLDKMFAHIDKNKVPTGLLRDYAEEYEDLDIFTGIVPLTEHNAADYVRFGYLLSTIKSADLIGVVSKDIDVFFRQKKSYDENNSISLSLALYKYSQIKENALKDGLITYKNDQVYTTNKDPYKQGYLFACSSLVENTTESSVVISLPQSNLLTNIHLSKLEINIGNGFQEIGGNKKVKANLQQGRNEIIIKATLDNGQSLLSHMFITKLERKPDGLTRASEYSFLSNPLSDTIVIDGDDYRGISTKAEVTYCLSGDHTTIVKPFIIVEGFDPRLPNKSKGFTHYNNVVAPNSFLEMLRKDFGYDLVYVDWKNSGEYIQANAYTLISVINWINEQKAISNSKEKNTIIGHSMGGLIIRYALKTMEDRNIKHQTQTYISYDAPHLGAYVPLGVLYGYKAIRDWCADKKFLKSVIKTFSGNKFNVDELIQLGNSLAYSSATAQLLVDYVNPEGNLDNREYILWQKELSKLGFPKGDNGHGLNMFAIANGSYKEPIIPDHYLSAGANAGIGSLDILTPLNPFIYGLSLNDITAALVSMIPGKTKVDADIKISPAKKVGDEVTYFRIKIKKKFLWIGPTISHTNFSFDRYYPNIPLYDTYPSSKYDVSGFTGNLDGNLGDKLNVPDILLQREIFVKPKAIPFVPTSSALAIGSGLTHNPELYKAEPQSMASAFGKNYFVNNESQEHSSFLKEKQVKDWILSRLSTLIVGPINAYTNAQYFLTNAIGVTSWSTDNSKIATINSSGILTAKGKGICFVEASNNGIKYSMPIVVGNPRYILKGSYSPGGYLLKAECLDNEFKNSQDLINDAFKFKWGIKYGNSPIEWIENTKPEILFRQTSDNEYCVCFLEVLNSQGERVSIQNMEISSLNIYDIENSTFYIDRSGNLYDGIKNKYDFDYASIYFSRKKNLSKAFDDSSWDAITALSVDPIGKYKEVTINEGSILLKDMFAEDAIEYMKAHSEEGQQYIYTIVLLNYENKSLQYIPIRVIYKSDINK</sequence>
<dbReference type="InterPro" id="IPR007751">
    <property type="entry name" value="DUF676_lipase-like"/>
</dbReference>
<dbReference type="AlphaFoldDB" id="G6AK23"/>
<evidence type="ECO:0000256" key="1">
    <source>
        <dbReference type="SAM" id="SignalP"/>
    </source>
</evidence>
<evidence type="ECO:0000313" key="4">
    <source>
        <dbReference type="Proteomes" id="UP000004597"/>
    </source>
</evidence>
<dbReference type="STRING" id="857291.HMPREF9138_02450"/>
<dbReference type="InterPro" id="IPR029058">
    <property type="entry name" value="AB_hydrolase_fold"/>
</dbReference>
<evidence type="ECO:0000313" key="3">
    <source>
        <dbReference type="EMBL" id="EHG14964.1"/>
    </source>
</evidence>
<dbReference type="Gene3D" id="2.60.40.1080">
    <property type="match status" value="1"/>
</dbReference>
<dbReference type="Proteomes" id="UP000004597">
    <property type="component" value="Unassembled WGS sequence"/>
</dbReference>
<gene>
    <name evidence="3" type="ORF">HMPREF9138_02450</name>
</gene>
<dbReference type="Pfam" id="PF05057">
    <property type="entry name" value="DUF676"/>
    <property type="match status" value="1"/>
</dbReference>
<comment type="caution">
    <text evidence="3">The sequence shown here is derived from an EMBL/GenBank/DDBJ whole genome shotgun (WGS) entry which is preliminary data.</text>
</comment>
<dbReference type="SUPFAM" id="SSF49373">
    <property type="entry name" value="Invasin/intimin cell-adhesion fragments"/>
    <property type="match status" value="1"/>
</dbReference>
<keyword evidence="4" id="KW-1185">Reference proteome</keyword>
<reference evidence="3 4" key="1">
    <citation type="submission" date="2011-10" db="EMBL/GenBank/DDBJ databases">
        <title>The Genome Sequence of Prevotella histicola F0411.</title>
        <authorList>
            <consortium name="The Broad Institute Genome Sequencing Platform"/>
            <person name="Earl A."/>
            <person name="Ward D."/>
            <person name="Feldgarden M."/>
            <person name="Gevers D."/>
            <person name="Izard J."/>
            <person name="Ganesan A."/>
            <person name="Blanton J.M."/>
            <person name="Baranova O.V."/>
            <person name="Tanner A.C."/>
            <person name="Mathney J.M.J."/>
            <person name="Dewhirst F.E."/>
            <person name="Young S.K."/>
            <person name="Zeng Q."/>
            <person name="Gargeya S."/>
            <person name="Fitzgerald M."/>
            <person name="Haas B."/>
            <person name="Abouelleil A."/>
            <person name="Alvarado L."/>
            <person name="Arachchi H.M."/>
            <person name="Berlin A."/>
            <person name="Brown A."/>
            <person name="Chapman S.B."/>
            <person name="Chen Z."/>
            <person name="Dunbar C."/>
            <person name="Freedman E."/>
            <person name="Gearin G."/>
            <person name="Gellesch M."/>
            <person name="Goldberg J."/>
            <person name="Griggs A."/>
            <person name="Gujja S."/>
            <person name="Heiman D."/>
            <person name="Howarth C."/>
            <person name="Larson L."/>
            <person name="Lui A."/>
            <person name="MacDonald P.J.P."/>
            <person name="Montmayeur A."/>
            <person name="Murphy C."/>
            <person name="Neiman D."/>
            <person name="Pearson M."/>
            <person name="Priest M."/>
            <person name="Roberts A."/>
            <person name="Saif S."/>
            <person name="Shea T."/>
            <person name="Shenoy N."/>
            <person name="Sisk P."/>
            <person name="Stolte C."/>
            <person name="Sykes S."/>
            <person name="Wortman J."/>
            <person name="Nusbaum C."/>
            <person name="Birren B."/>
        </authorList>
    </citation>
    <scope>NUCLEOTIDE SEQUENCE [LARGE SCALE GENOMIC DNA]</scope>
    <source>
        <strain evidence="3 4">F0411</strain>
    </source>
</reference>
<dbReference type="HOGENOM" id="CLU_295413_0_0_10"/>
<accession>G6AK23</accession>
<name>G6AK23_9BACT</name>
<dbReference type="EMBL" id="AFXP01000030">
    <property type="protein sequence ID" value="EHG14964.1"/>
    <property type="molecule type" value="Genomic_DNA"/>
</dbReference>
<organism evidence="3 4">
    <name type="scientific">Prevotella histicola F0411</name>
    <dbReference type="NCBI Taxonomy" id="857291"/>
    <lineage>
        <taxon>Bacteria</taxon>
        <taxon>Pseudomonadati</taxon>
        <taxon>Bacteroidota</taxon>
        <taxon>Bacteroidia</taxon>
        <taxon>Bacteroidales</taxon>
        <taxon>Prevotellaceae</taxon>
        <taxon>Prevotella</taxon>
    </lineage>
</organism>
<dbReference type="InterPro" id="IPR008964">
    <property type="entry name" value="Invasin/intimin_cell_adhesion"/>
</dbReference>
<feature type="chain" id="PRO_5003485192" description="DUF676 domain-containing protein" evidence="1">
    <location>
        <begin position="25"/>
        <end position="1024"/>
    </location>
</feature>
<proteinExistence type="predicted"/>
<dbReference type="Gene3D" id="3.40.50.1820">
    <property type="entry name" value="alpha/beta hydrolase"/>
    <property type="match status" value="1"/>
</dbReference>
<feature type="signal peptide" evidence="1">
    <location>
        <begin position="1"/>
        <end position="24"/>
    </location>
</feature>
<dbReference type="PATRIC" id="fig|857291.3.peg.2448"/>
<keyword evidence="1" id="KW-0732">Signal</keyword>
<feature type="domain" description="DUF676" evidence="2">
    <location>
        <begin position="362"/>
        <end position="437"/>
    </location>
</feature>
<dbReference type="SUPFAM" id="SSF53474">
    <property type="entry name" value="alpha/beta-Hydrolases"/>
    <property type="match status" value="1"/>
</dbReference>
<evidence type="ECO:0000259" key="2">
    <source>
        <dbReference type="Pfam" id="PF05057"/>
    </source>
</evidence>
<dbReference type="RefSeq" id="WP_008824349.1">
    <property type="nucleotide sequence ID" value="NZ_JH376769.1"/>
</dbReference>
<protein>
    <recommendedName>
        <fullName evidence="2">DUF676 domain-containing protein</fullName>
    </recommendedName>
</protein>